<sequence>MRSILLNSMVTSVFFLNSQKVLYKKKSVGTVRIIATEGLDSLHTDKTTPHAKPLYASRIYGKHERLYRLSSCVEIVQISVTG</sequence>
<keyword evidence="2" id="KW-1185">Reference proteome</keyword>
<reference evidence="1 2" key="1">
    <citation type="submission" date="2020-08" db="EMBL/GenBank/DDBJ databases">
        <title>Genomic Encyclopedia of Type Strains, Phase IV (KMG-IV): sequencing the most valuable type-strain genomes for metagenomic binning, comparative biology and taxonomic classification.</title>
        <authorList>
            <person name="Goeker M."/>
        </authorList>
    </citation>
    <scope>NUCLEOTIDE SEQUENCE [LARGE SCALE GENOMIC DNA]</scope>
    <source>
        <strain evidence="1 2">DSM 105721</strain>
    </source>
</reference>
<dbReference type="EMBL" id="JACIES010000002">
    <property type="protein sequence ID" value="MBB4025448.1"/>
    <property type="molecule type" value="Genomic_DNA"/>
</dbReference>
<accession>A0A7W6HUX5</accession>
<evidence type="ECO:0000313" key="1">
    <source>
        <dbReference type="EMBL" id="MBB4025448.1"/>
    </source>
</evidence>
<comment type="caution">
    <text evidence="1">The sequence shown here is derived from an EMBL/GenBank/DDBJ whole genome shotgun (WGS) entry which is preliminary data.</text>
</comment>
<dbReference type="Proteomes" id="UP000546007">
    <property type="component" value="Unassembled WGS sequence"/>
</dbReference>
<gene>
    <name evidence="1" type="ORF">GGR14_001220</name>
</gene>
<protein>
    <submittedName>
        <fullName evidence="1">Uncharacterized protein</fullName>
    </submittedName>
</protein>
<dbReference type="AlphaFoldDB" id="A0A7W6HUX5"/>
<name>A0A7W6HUX5_9BACT</name>
<organism evidence="1 2">
    <name type="scientific">Butyricimonas faecihominis</name>
    <dbReference type="NCBI Taxonomy" id="1472416"/>
    <lineage>
        <taxon>Bacteria</taxon>
        <taxon>Pseudomonadati</taxon>
        <taxon>Bacteroidota</taxon>
        <taxon>Bacteroidia</taxon>
        <taxon>Bacteroidales</taxon>
        <taxon>Odoribacteraceae</taxon>
        <taxon>Butyricimonas</taxon>
    </lineage>
</organism>
<proteinExistence type="predicted"/>
<evidence type="ECO:0000313" key="2">
    <source>
        <dbReference type="Proteomes" id="UP000546007"/>
    </source>
</evidence>